<feature type="domain" description="Helicase HerA central" evidence="5">
    <location>
        <begin position="181"/>
        <end position="461"/>
    </location>
</feature>
<dbReference type="EMBL" id="HE964772">
    <property type="protein sequence ID" value="CCJ36018.1"/>
    <property type="molecule type" value="Genomic_DNA"/>
</dbReference>
<dbReference type="AlphaFoldDB" id="I7J8D6"/>
<evidence type="ECO:0000313" key="7">
    <source>
        <dbReference type="Proteomes" id="UP000009007"/>
    </source>
</evidence>
<dbReference type="STRING" id="1201294.BN140_1095"/>
<accession>I7J8D6</accession>
<dbReference type="PATRIC" id="fig|1201294.9.peg.1209"/>
<dbReference type="InterPro" id="IPR008571">
    <property type="entry name" value="HerA-like"/>
</dbReference>
<comment type="catalytic activity">
    <reaction evidence="3">
        <text>ATP + H2O = ADP + phosphate + H(+)</text>
        <dbReference type="Rhea" id="RHEA:13065"/>
        <dbReference type="ChEBI" id="CHEBI:15377"/>
        <dbReference type="ChEBI" id="CHEBI:15378"/>
        <dbReference type="ChEBI" id="CHEBI:30616"/>
        <dbReference type="ChEBI" id="CHEBI:43474"/>
        <dbReference type="ChEBI" id="CHEBI:456216"/>
        <dbReference type="EC" id="5.6.2.3"/>
    </reaction>
</comment>
<sequence>MTSPFDDIRLYRARSALLKITPDEQGRFEFELACQYTRFGLNQLQVGDLIAVENYSVSEDEHNRTYSVLTLTQVLPIHFAAEGLGAYPGHVFESMRSIKEDWENQKDNPLQATTTISCKSVSTGWQFTFNDLLDELPSLEEERSLPMVGAEIRPLSRDMVDAIINYQMDNLPESHLIHKKFETINVKLDNRALLTTHFGIFGFTGVGKSNFVSSLVDSIIPSDHREADQLEIRDQLDRAANPVNIVIIDPNDEYLGLFIDKFVYEPDSLLYIHVGVDSLPQSIVANLGQGDEPTTDNVNLLHRQMHLPLNLRENYDIQDFIRFGVRNALTRTSLALPVKDLSTWLRNELRNQTPSNTGAAGREALLEIETAWTGSVENLPITPENLQIAIDLENEFSSPVRAPIQRIQPERNRPTVQGVVDRTVRALERYRDHLLNVPPNAILSFNEIIHELNSSDRSRIIIITGKQDFVLKQFCSILGNELYESRRIGATGTDIEPYTVLLLDEADLFIPSDVDDDVTKQIKETCITIARRGRKYNLGIGISTQRASMLDTQVMGNLHTYFVSKLPRRYDRDKIAEAFGIGEEELSPTFTFRPGHWLIISHDATGLKGVPIPTTAYNANERIIRAANEYNRDNGT</sequence>
<dbReference type="GeneID" id="13355613"/>
<comment type="catalytic activity">
    <reaction evidence="2">
        <text>Couples ATP hydrolysis with the unwinding of duplex DNA by translocating in the 3'-5' direction.</text>
        <dbReference type="EC" id="5.6.2.4"/>
    </reaction>
</comment>
<evidence type="ECO:0000256" key="1">
    <source>
        <dbReference type="ARBA" id="ARBA00007816"/>
    </source>
</evidence>
<dbReference type="Gene3D" id="3.40.50.300">
    <property type="entry name" value="P-loop containing nucleotide triphosphate hydrolases"/>
    <property type="match status" value="2"/>
</dbReference>
<dbReference type="Proteomes" id="UP000009007">
    <property type="component" value="Chromosome I"/>
</dbReference>
<dbReference type="RefSeq" id="WP_014866994.1">
    <property type="nucleotide sequence ID" value="NC_018227.2"/>
</dbReference>
<proteinExistence type="inferred from homology"/>
<dbReference type="BioCyc" id="MBOU1201294:BN140_RS05470-MONOMER"/>
<evidence type="ECO:0000256" key="2">
    <source>
        <dbReference type="ARBA" id="ARBA00034617"/>
    </source>
</evidence>
<dbReference type="InterPro" id="IPR002789">
    <property type="entry name" value="HerA_central"/>
</dbReference>
<gene>
    <name evidence="6" type="ordered locus">BN140_1095</name>
</gene>
<organism evidence="6 7">
    <name type="scientific">Methanoculleus bourgensis (strain ATCC 43281 / DSM 3045 / OCM 15 / MS2)</name>
    <name type="common">Methanogenium bourgense</name>
    <dbReference type="NCBI Taxonomy" id="1201294"/>
    <lineage>
        <taxon>Archaea</taxon>
        <taxon>Methanobacteriati</taxon>
        <taxon>Methanobacteriota</taxon>
        <taxon>Stenosarchaea group</taxon>
        <taxon>Methanomicrobia</taxon>
        <taxon>Methanomicrobiales</taxon>
        <taxon>Methanomicrobiaceae</taxon>
        <taxon>Methanoculleus</taxon>
    </lineage>
</organism>
<dbReference type="GO" id="GO:0043138">
    <property type="term" value="F:3'-5' DNA helicase activity"/>
    <property type="evidence" value="ECO:0007669"/>
    <property type="project" value="UniProtKB-EC"/>
</dbReference>
<name>I7J8D6_METBM</name>
<evidence type="ECO:0000313" key="6">
    <source>
        <dbReference type="EMBL" id="CCJ36018.1"/>
    </source>
</evidence>
<dbReference type="SUPFAM" id="SSF52540">
    <property type="entry name" value="P-loop containing nucleoside triphosphate hydrolases"/>
    <property type="match status" value="1"/>
</dbReference>
<evidence type="ECO:0000256" key="4">
    <source>
        <dbReference type="ARBA" id="ARBA00048988"/>
    </source>
</evidence>
<dbReference type="PANTHER" id="PTHR42957:SF1">
    <property type="entry name" value="HELICASE MJ1565-RELATED"/>
    <property type="match status" value="1"/>
</dbReference>
<dbReference type="PANTHER" id="PTHR42957">
    <property type="entry name" value="HELICASE MJ1565-RELATED"/>
    <property type="match status" value="1"/>
</dbReference>
<dbReference type="HOGENOM" id="CLU_430008_0_0_2"/>
<evidence type="ECO:0000259" key="5">
    <source>
        <dbReference type="Pfam" id="PF01935"/>
    </source>
</evidence>
<evidence type="ECO:0000256" key="3">
    <source>
        <dbReference type="ARBA" id="ARBA00048954"/>
    </source>
</evidence>
<keyword evidence="7" id="KW-1185">Reference proteome</keyword>
<dbReference type="Pfam" id="PF01935">
    <property type="entry name" value="DUF87"/>
    <property type="match status" value="1"/>
</dbReference>
<dbReference type="KEGG" id="mbg:BN140_1095"/>
<reference evidence="7" key="1">
    <citation type="journal article" date="2012" name="J. Bacteriol.">
        <title>Complete genome sequence of the hydrogenotrophic, methanogenic archaeon Methanoculleus bourgensis strain MS2T, isolated from a sewage sludge digester.</title>
        <authorList>
            <person name="Maus I."/>
            <person name="Wibberg D."/>
            <person name="Stantscheff R."/>
            <person name="Eikmeyer F.G."/>
            <person name="Seffner A."/>
            <person name="Boelter J."/>
            <person name="Szczepanowski R."/>
            <person name="Blom J."/>
            <person name="Jaenicke S."/>
            <person name="Konig H."/>
            <person name="Puhler A."/>
            <person name="Schluter A."/>
        </authorList>
    </citation>
    <scope>NUCLEOTIDE SEQUENCE [LARGE SCALE GENOMIC DNA]</scope>
    <source>
        <strain evidence="7">ATCC 43281 / DSM 3045 / OCM 15 / MS2</strain>
    </source>
</reference>
<dbReference type="InterPro" id="IPR027417">
    <property type="entry name" value="P-loop_NTPase"/>
</dbReference>
<protein>
    <recommendedName>
        <fullName evidence="5">Helicase HerA central domain-containing protein</fullName>
    </recommendedName>
</protein>
<comment type="similarity">
    <text evidence="1">Belongs to the HerA family.</text>
</comment>
<dbReference type="GO" id="GO:0043139">
    <property type="term" value="F:5'-3' DNA helicase activity"/>
    <property type="evidence" value="ECO:0007669"/>
    <property type="project" value="UniProtKB-EC"/>
</dbReference>
<comment type="catalytic activity">
    <reaction evidence="4">
        <text>ATP + H2O = ADP + phosphate + H(+)</text>
        <dbReference type="Rhea" id="RHEA:13065"/>
        <dbReference type="ChEBI" id="CHEBI:15377"/>
        <dbReference type="ChEBI" id="CHEBI:15378"/>
        <dbReference type="ChEBI" id="CHEBI:30616"/>
        <dbReference type="ChEBI" id="CHEBI:43474"/>
        <dbReference type="ChEBI" id="CHEBI:456216"/>
        <dbReference type="EC" id="5.6.2.4"/>
    </reaction>
</comment>